<evidence type="ECO:0000256" key="7">
    <source>
        <dbReference type="ARBA" id="ARBA00022840"/>
    </source>
</evidence>
<keyword evidence="7 10" id="KW-0067">ATP-binding</keyword>
<dbReference type="PROSITE" id="PS50109">
    <property type="entry name" value="HIS_KIN"/>
    <property type="match status" value="1"/>
</dbReference>
<gene>
    <name evidence="10" type="ORF">OMP40_10785</name>
</gene>
<dbReference type="SMART" id="SM00387">
    <property type="entry name" value="HATPase_c"/>
    <property type="match status" value="1"/>
</dbReference>
<evidence type="ECO:0000259" key="9">
    <source>
        <dbReference type="PROSITE" id="PS50109"/>
    </source>
</evidence>
<dbReference type="EMBL" id="JAPDIA010000003">
    <property type="protein sequence ID" value="MDG0809770.1"/>
    <property type="molecule type" value="Genomic_DNA"/>
</dbReference>
<evidence type="ECO:0000313" key="11">
    <source>
        <dbReference type="Proteomes" id="UP001153404"/>
    </source>
</evidence>
<accession>A0A9X4QSN5</accession>
<evidence type="ECO:0000256" key="5">
    <source>
        <dbReference type="ARBA" id="ARBA00022741"/>
    </source>
</evidence>
<organism evidence="10 11">
    <name type="scientific">Cohnella rhizosphaerae</name>
    <dbReference type="NCBI Taxonomy" id="1457232"/>
    <lineage>
        <taxon>Bacteria</taxon>
        <taxon>Bacillati</taxon>
        <taxon>Bacillota</taxon>
        <taxon>Bacilli</taxon>
        <taxon>Bacillales</taxon>
        <taxon>Paenibacillaceae</taxon>
        <taxon>Cohnella</taxon>
    </lineage>
</organism>
<evidence type="ECO:0000256" key="2">
    <source>
        <dbReference type="ARBA" id="ARBA00012438"/>
    </source>
</evidence>
<evidence type="ECO:0000256" key="6">
    <source>
        <dbReference type="ARBA" id="ARBA00022777"/>
    </source>
</evidence>
<dbReference type="InterPro" id="IPR003594">
    <property type="entry name" value="HATPase_dom"/>
</dbReference>
<dbReference type="RefSeq" id="WP_277533106.1">
    <property type="nucleotide sequence ID" value="NZ_JAPDIA010000003.1"/>
</dbReference>
<proteinExistence type="predicted"/>
<evidence type="ECO:0000256" key="8">
    <source>
        <dbReference type="ARBA" id="ARBA00023012"/>
    </source>
</evidence>
<reference evidence="10" key="1">
    <citation type="submission" date="2022-10" db="EMBL/GenBank/DDBJ databases">
        <title>Comparative genomic analysis of Cohnella hashimotonis sp. nov., isolated from the International Space Station.</title>
        <authorList>
            <person name="Simpson A."/>
            <person name="Venkateswaran K."/>
        </authorList>
    </citation>
    <scope>NUCLEOTIDE SEQUENCE</scope>
    <source>
        <strain evidence="10">DSM 28161</strain>
    </source>
</reference>
<dbReference type="EC" id="2.7.13.3" evidence="2"/>
<keyword evidence="5" id="KW-0547">Nucleotide-binding</keyword>
<evidence type="ECO:0000313" key="10">
    <source>
        <dbReference type="EMBL" id="MDG0809770.1"/>
    </source>
</evidence>
<evidence type="ECO:0000256" key="1">
    <source>
        <dbReference type="ARBA" id="ARBA00000085"/>
    </source>
</evidence>
<keyword evidence="6" id="KW-0418">Kinase</keyword>
<dbReference type="PANTHER" id="PTHR43547:SF2">
    <property type="entry name" value="HYBRID SIGNAL TRANSDUCTION HISTIDINE KINASE C"/>
    <property type="match status" value="1"/>
</dbReference>
<dbReference type="InterPro" id="IPR005467">
    <property type="entry name" value="His_kinase_dom"/>
</dbReference>
<dbReference type="InterPro" id="IPR036890">
    <property type="entry name" value="HATPase_C_sf"/>
</dbReference>
<evidence type="ECO:0000256" key="4">
    <source>
        <dbReference type="ARBA" id="ARBA00022679"/>
    </source>
</evidence>
<protein>
    <recommendedName>
        <fullName evidence="2">histidine kinase</fullName>
        <ecNumber evidence="2">2.7.13.3</ecNumber>
    </recommendedName>
</protein>
<dbReference type="AlphaFoldDB" id="A0A9X4QSN5"/>
<sequence length="107" mass="11298">MANKDKLLQALLNVLSNAARHAARRIVIEAGMVDGRVVIRVLDDGKGFPDALLPHLFHRFVKGKDGENGLGLAISRAIVERCGGLIRADNQASGGAVISLSFPQSAA</sequence>
<dbReference type="Proteomes" id="UP001153404">
    <property type="component" value="Unassembled WGS sequence"/>
</dbReference>
<dbReference type="PRINTS" id="PR00344">
    <property type="entry name" value="BCTRLSENSOR"/>
</dbReference>
<dbReference type="SUPFAM" id="SSF55874">
    <property type="entry name" value="ATPase domain of HSP90 chaperone/DNA topoisomerase II/histidine kinase"/>
    <property type="match status" value="1"/>
</dbReference>
<keyword evidence="8" id="KW-0902">Two-component regulatory system</keyword>
<dbReference type="Pfam" id="PF02518">
    <property type="entry name" value="HATPase_c"/>
    <property type="match status" value="1"/>
</dbReference>
<feature type="domain" description="Histidine kinase" evidence="9">
    <location>
        <begin position="1"/>
        <end position="106"/>
    </location>
</feature>
<dbReference type="GO" id="GO:0005524">
    <property type="term" value="F:ATP binding"/>
    <property type="evidence" value="ECO:0007669"/>
    <property type="project" value="UniProtKB-KW"/>
</dbReference>
<dbReference type="Gene3D" id="3.30.565.10">
    <property type="entry name" value="Histidine kinase-like ATPase, C-terminal domain"/>
    <property type="match status" value="1"/>
</dbReference>
<comment type="catalytic activity">
    <reaction evidence="1">
        <text>ATP + protein L-histidine = ADP + protein N-phospho-L-histidine.</text>
        <dbReference type="EC" id="2.7.13.3"/>
    </reaction>
</comment>
<dbReference type="PANTHER" id="PTHR43547">
    <property type="entry name" value="TWO-COMPONENT HISTIDINE KINASE"/>
    <property type="match status" value="1"/>
</dbReference>
<comment type="caution">
    <text evidence="10">The sequence shown here is derived from an EMBL/GenBank/DDBJ whole genome shotgun (WGS) entry which is preliminary data.</text>
</comment>
<keyword evidence="3" id="KW-0597">Phosphoprotein</keyword>
<keyword evidence="11" id="KW-1185">Reference proteome</keyword>
<evidence type="ECO:0000256" key="3">
    <source>
        <dbReference type="ARBA" id="ARBA00022553"/>
    </source>
</evidence>
<dbReference type="InterPro" id="IPR004358">
    <property type="entry name" value="Sig_transdc_His_kin-like_C"/>
</dbReference>
<dbReference type="GO" id="GO:0000155">
    <property type="term" value="F:phosphorelay sensor kinase activity"/>
    <property type="evidence" value="ECO:0007669"/>
    <property type="project" value="TreeGrafter"/>
</dbReference>
<name>A0A9X4QSN5_9BACL</name>
<keyword evidence="4" id="KW-0808">Transferase</keyword>